<reference evidence="1" key="1">
    <citation type="submission" date="2023-03" db="EMBL/GenBank/DDBJ databases">
        <title>Massive genome expansion in bonnet fungi (Mycena s.s.) driven by repeated elements and novel gene families across ecological guilds.</title>
        <authorList>
            <consortium name="Lawrence Berkeley National Laboratory"/>
            <person name="Harder C.B."/>
            <person name="Miyauchi S."/>
            <person name="Viragh M."/>
            <person name="Kuo A."/>
            <person name="Thoen E."/>
            <person name="Andreopoulos B."/>
            <person name="Lu D."/>
            <person name="Skrede I."/>
            <person name="Drula E."/>
            <person name="Henrissat B."/>
            <person name="Morin E."/>
            <person name="Kohler A."/>
            <person name="Barry K."/>
            <person name="LaButti K."/>
            <person name="Morin E."/>
            <person name="Salamov A."/>
            <person name="Lipzen A."/>
            <person name="Mereny Z."/>
            <person name="Hegedus B."/>
            <person name="Baldrian P."/>
            <person name="Stursova M."/>
            <person name="Weitz H."/>
            <person name="Taylor A."/>
            <person name="Grigoriev I.V."/>
            <person name="Nagy L.G."/>
            <person name="Martin F."/>
            <person name="Kauserud H."/>
        </authorList>
    </citation>
    <scope>NUCLEOTIDE SEQUENCE</scope>
    <source>
        <strain evidence="1">CBHHK067</strain>
    </source>
</reference>
<dbReference type="AlphaFoldDB" id="A0AAD7G3L5"/>
<comment type="caution">
    <text evidence="1">The sequence shown here is derived from an EMBL/GenBank/DDBJ whole genome shotgun (WGS) entry which is preliminary data.</text>
</comment>
<name>A0AAD7G3L5_MYCRO</name>
<gene>
    <name evidence="1" type="ORF">B0H17DRAFT_1186562</name>
</gene>
<keyword evidence="2" id="KW-1185">Reference proteome</keyword>
<evidence type="ECO:0000313" key="2">
    <source>
        <dbReference type="Proteomes" id="UP001221757"/>
    </source>
</evidence>
<protein>
    <submittedName>
        <fullName evidence="1">Uncharacterized protein</fullName>
    </submittedName>
</protein>
<sequence>MAFFVPFFRPFPGFLLSFFPLGTFRGFRPSLSFIVAATSKVWAHHLQLIRAGTGDLSRKMAGGGGGEVYYCSGPNQEQAGTVPTCNAGTLWSWDVGFHVQGVSNPDEFGQNAPKCLVQNPDGFGRIQRAQMSNPDEDPLILCAIAVSTTPAPSRPRRAPTTRMASIDLSADPPLFDPGRYIRQNKKFSASDVLPEVHTALAELLKLPQSLGPLFPLVVQCSS</sequence>
<dbReference type="EMBL" id="JARKIE010000357">
    <property type="protein sequence ID" value="KAJ7651821.1"/>
    <property type="molecule type" value="Genomic_DNA"/>
</dbReference>
<evidence type="ECO:0000313" key="1">
    <source>
        <dbReference type="EMBL" id="KAJ7651821.1"/>
    </source>
</evidence>
<organism evidence="1 2">
    <name type="scientific">Mycena rosella</name>
    <name type="common">Pink bonnet</name>
    <name type="synonym">Agaricus rosellus</name>
    <dbReference type="NCBI Taxonomy" id="1033263"/>
    <lineage>
        <taxon>Eukaryota</taxon>
        <taxon>Fungi</taxon>
        <taxon>Dikarya</taxon>
        <taxon>Basidiomycota</taxon>
        <taxon>Agaricomycotina</taxon>
        <taxon>Agaricomycetes</taxon>
        <taxon>Agaricomycetidae</taxon>
        <taxon>Agaricales</taxon>
        <taxon>Marasmiineae</taxon>
        <taxon>Mycenaceae</taxon>
        <taxon>Mycena</taxon>
    </lineage>
</organism>
<dbReference type="Proteomes" id="UP001221757">
    <property type="component" value="Unassembled WGS sequence"/>
</dbReference>
<proteinExistence type="predicted"/>
<accession>A0AAD7G3L5</accession>